<dbReference type="AlphaFoldDB" id="A0A3P7XA15"/>
<dbReference type="EMBL" id="UZAI01002314">
    <property type="protein sequence ID" value="VDO70316.1"/>
    <property type="molecule type" value="Genomic_DNA"/>
</dbReference>
<reference evidence="1 2" key="1">
    <citation type="submission" date="2018-11" db="EMBL/GenBank/DDBJ databases">
        <authorList>
            <consortium name="Pathogen Informatics"/>
        </authorList>
    </citation>
    <scope>NUCLEOTIDE SEQUENCE [LARGE SCALE GENOMIC DNA]</scope>
    <source>
        <strain evidence="1 2">Zambia</strain>
    </source>
</reference>
<organism evidence="1 2">
    <name type="scientific">Schistosoma margrebowiei</name>
    <dbReference type="NCBI Taxonomy" id="48269"/>
    <lineage>
        <taxon>Eukaryota</taxon>
        <taxon>Metazoa</taxon>
        <taxon>Spiralia</taxon>
        <taxon>Lophotrochozoa</taxon>
        <taxon>Platyhelminthes</taxon>
        <taxon>Trematoda</taxon>
        <taxon>Digenea</taxon>
        <taxon>Strigeidida</taxon>
        <taxon>Schistosomatoidea</taxon>
        <taxon>Schistosomatidae</taxon>
        <taxon>Schistosoma</taxon>
    </lineage>
</organism>
<accession>A0A3P7XA15</accession>
<evidence type="ECO:0000313" key="2">
    <source>
        <dbReference type="Proteomes" id="UP000277204"/>
    </source>
</evidence>
<sequence length="48" mass="5405">MKHICLGLIKGINARPHNKQDALLVVDVKLLTANSLSRLKILERNRLS</sequence>
<proteinExistence type="predicted"/>
<keyword evidence="2" id="KW-1185">Reference proteome</keyword>
<gene>
    <name evidence="1" type="ORF">SMRZ_LOCUS6282</name>
</gene>
<protein>
    <submittedName>
        <fullName evidence="1">Uncharacterized protein</fullName>
    </submittedName>
</protein>
<evidence type="ECO:0000313" key="1">
    <source>
        <dbReference type="EMBL" id="VDO70316.1"/>
    </source>
</evidence>
<dbReference type="Proteomes" id="UP000277204">
    <property type="component" value="Unassembled WGS sequence"/>
</dbReference>
<name>A0A3P7XA15_9TREM</name>